<keyword evidence="1" id="KW-0812">Transmembrane</keyword>
<sequence length="370" mass="40955">MLTIANLRIQSQETSFSDWISVSTLGLAPLVAHILAGAPQPSFLVSSKPRWHDRICVLNPTTILCRYAAIVDRRIRARGGRWEPGDAAAANAIFWTCQGWVGSDLMAVEALPLCTLLPECGTVRLLSTEMLKTIIVTLQGLQSLVMLLGGATGTIMYNQYFGLDWVFGPLSIMGLLRLFAAPWLTSDFMYSIRTAGTGSAAPDRSRHSVDSLCITSEEKSPVVIRYRSSSYRPSRCFRVLYLGLLASCWLLAVWWTFIKPFIQPTGLPLTLSAFITGAFYVSALASVIAIFFYYYVWHGSTSTVLPCIGETWYKVYTMLLMSFTLVVILLVALETYKTPCGTYSSLPRKCADLVCKVREGEVTGAFTDCY</sequence>
<dbReference type="Proteomes" id="UP000030651">
    <property type="component" value="Unassembled WGS sequence"/>
</dbReference>
<feature type="transmembrane region" description="Helical" evidence="1">
    <location>
        <begin position="134"/>
        <end position="157"/>
    </location>
</feature>
<keyword evidence="1" id="KW-0472">Membrane</keyword>
<dbReference type="AlphaFoldDB" id="W3XLU9"/>
<dbReference type="HOGENOM" id="CLU_050967_0_0_1"/>
<reference evidence="3" key="1">
    <citation type="journal article" date="2015" name="BMC Genomics">
        <title>Genomic and transcriptomic analysis of the endophytic fungus Pestalotiopsis fici reveals its lifestyle and high potential for synthesis of natural products.</title>
        <authorList>
            <person name="Wang X."/>
            <person name="Zhang X."/>
            <person name="Liu L."/>
            <person name="Xiang M."/>
            <person name="Wang W."/>
            <person name="Sun X."/>
            <person name="Che Y."/>
            <person name="Guo L."/>
            <person name="Liu G."/>
            <person name="Guo L."/>
            <person name="Wang C."/>
            <person name="Yin W.B."/>
            <person name="Stadler M."/>
            <person name="Zhang X."/>
            <person name="Liu X."/>
        </authorList>
    </citation>
    <scope>NUCLEOTIDE SEQUENCE [LARGE SCALE GENOMIC DNA]</scope>
    <source>
        <strain evidence="3">W106-1 / CGMCC3.15140</strain>
    </source>
</reference>
<dbReference type="RefSeq" id="XP_007827574.1">
    <property type="nucleotide sequence ID" value="XM_007829383.1"/>
</dbReference>
<organism evidence="2 3">
    <name type="scientific">Pestalotiopsis fici (strain W106-1 / CGMCC3.15140)</name>
    <dbReference type="NCBI Taxonomy" id="1229662"/>
    <lineage>
        <taxon>Eukaryota</taxon>
        <taxon>Fungi</taxon>
        <taxon>Dikarya</taxon>
        <taxon>Ascomycota</taxon>
        <taxon>Pezizomycotina</taxon>
        <taxon>Sordariomycetes</taxon>
        <taxon>Xylariomycetidae</taxon>
        <taxon>Amphisphaeriales</taxon>
        <taxon>Sporocadaceae</taxon>
        <taxon>Pestalotiopsis</taxon>
    </lineage>
</organism>
<dbReference type="KEGG" id="pfy:PFICI_00802"/>
<feature type="transmembrane region" description="Helical" evidence="1">
    <location>
        <begin position="315"/>
        <end position="333"/>
    </location>
</feature>
<dbReference type="OrthoDB" id="4586224at2759"/>
<dbReference type="eggNOG" id="ENOG502SHGP">
    <property type="taxonomic scope" value="Eukaryota"/>
</dbReference>
<protein>
    <submittedName>
        <fullName evidence="2">Uncharacterized protein</fullName>
    </submittedName>
</protein>
<feature type="transmembrane region" description="Helical" evidence="1">
    <location>
        <begin position="269"/>
        <end position="294"/>
    </location>
</feature>
<evidence type="ECO:0000256" key="1">
    <source>
        <dbReference type="SAM" id="Phobius"/>
    </source>
</evidence>
<dbReference type="InParanoid" id="W3XLU9"/>
<dbReference type="OMA" id="MYSIRTA"/>
<feature type="transmembrane region" description="Helical" evidence="1">
    <location>
        <begin position="239"/>
        <end position="257"/>
    </location>
</feature>
<accession>W3XLU9</accession>
<proteinExistence type="predicted"/>
<feature type="transmembrane region" description="Helical" evidence="1">
    <location>
        <begin position="163"/>
        <end position="184"/>
    </location>
</feature>
<keyword evidence="1" id="KW-1133">Transmembrane helix</keyword>
<evidence type="ECO:0000313" key="3">
    <source>
        <dbReference type="Proteomes" id="UP000030651"/>
    </source>
</evidence>
<evidence type="ECO:0000313" key="2">
    <source>
        <dbReference type="EMBL" id="ETS86974.1"/>
    </source>
</evidence>
<dbReference type="GeneID" id="19265815"/>
<name>W3XLU9_PESFW</name>
<gene>
    <name evidence="2" type="ORF">PFICI_00802</name>
</gene>
<keyword evidence="3" id="KW-1185">Reference proteome</keyword>
<dbReference type="EMBL" id="KI912109">
    <property type="protein sequence ID" value="ETS86974.1"/>
    <property type="molecule type" value="Genomic_DNA"/>
</dbReference>